<dbReference type="OrthoDB" id="3261714at2759"/>
<dbReference type="Proteomes" id="UP001148786">
    <property type="component" value="Unassembled WGS sequence"/>
</dbReference>
<proteinExistence type="predicted"/>
<feature type="compositionally biased region" description="Polar residues" evidence="1">
    <location>
        <begin position="100"/>
        <end position="109"/>
    </location>
</feature>
<organism evidence="2 3">
    <name type="scientific">Agrocybe chaxingu</name>
    <dbReference type="NCBI Taxonomy" id="84603"/>
    <lineage>
        <taxon>Eukaryota</taxon>
        <taxon>Fungi</taxon>
        <taxon>Dikarya</taxon>
        <taxon>Basidiomycota</taxon>
        <taxon>Agaricomycotina</taxon>
        <taxon>Agaricomycetes</taxon>
        <taxon>Agaricomycetidae</taxon>
        <taxon>Agaricales</taxon>
        <taxon>Agaricineae</taxon>
        <taxon>Strophariaceae</taxon>
        <taxon>Agrocybe</taxon>
    </lineage>
</organism>
<name>A0A9W8JR96_9AGAR</name>
<feature type="region of interest" description="Disordered" evidence="1">
    <location>
        <begin position="1"/>
        <end position="223"/>
    </location>
</feature>
<feature type="compositionally biased region" description="Polar residues" evidence="1">
    <location>
        <begin position="30"/>
        <end position="46"/>
    </location>
</feature>
<keyword evidence="3" id="KW-1185">Reference proteome</keyword>
<feature type="compositionally biased region" description="Polar residues" evidence="1">
    <location>
        <begin position="308"/>
        <end position="319"/>
    </location>
</feature>
<dbReference type="AlphaFoldDB" id="A0A9W8JR96"/>
<evidence type="ECO:0000313" key="3">
    <source>
        <dbReference type="Proteomes" id="UP001148786"/>
    </source>
</evidence>
<feature type="region of interest" description="Disordered" evidence="1">
    <location>
        <begin position="332"/>
        <end position="361"/>
    </location>
</feature>
<evidence type="ECO:0000313" key="2">
    <source>
        <dbReference type="EMBL" id="KAJ3501781.1"/>
    </source>
</evidence>
<dbReference type="EMBL" id="JANKHO010001381">
    <property type="protein sequence ID" value="KAJ3501781.1"/>
    <property type="molecule type" value="Genomic_DNA"/>
</dbReference>
<feature type="region of interest" description="Disordered" evidence="1">
    <location>
        <begin position="299"/>
        <end position="319"/>
    </location>
</feature>
<protein>
    <recommendedName>
        <fullName evidence="4">Extracellular mutant protein 11 C-terminal domain-containing protein</fullName>
    </recommendedName>
</protein>
<accession>A0A9W8JR96</accession>
<feature type="compositionally biased region" description="Polar residues" evidence="1">
    <location>
        <begin position="183"/>
        <end position="219"/>
    </location>
</feature>
<reference evidence="2" key="1">
    <citation type="submission" date="2022-07" db="EMBL/GenBank/DDBJ databases">
        <title>Genome Sequence of Agrocybe chaxingu.</title>
        <authorList>
            <person name="Buettner E."/>
        </authorList>
    </citation>
    <scope>NUCLEOTIDE SEQUENCE</scope>
    <source>
        <strain evidence="2">MP-N11</strain>
    </source>
</reference>
<evidence type="ECO:0000256" key="1">
    <source>
        <dbReference type="SAM" id="MobiDB-lite"/>
    </source>
</evidence>
<comment type="caution">
    <text evidence="2">The sequence shown here is derived from an EMBL/GenBank/DDBJ whole genome shotgun (WGS) entry which is preliminary data.</text>
</comment>
<gene>
    <name evidence="2" type="ORF">NLJ89_g9185</name>
</gene>
<feature type="compositionally biased region" description="Polar residues" evidence="1">
    <location>
        <begin position="151"/>
        <end position="167"/>
    </location>
</feature>
<evidence type="ECO:0008006" key="4">
    <source>
        <dbReference type="Google" id="ProtNLM"/>
    </source>
</evidence>
<feature type="compositionally biased region" description="Polar residues" evidence="1">
    <location>
        <begin position="343"/>
        <end position="352"/>
    </location>
</feature>
<sequence>MSARQPFFPRREEYPRAHSRAAFVPDPNNPLHNSGASGSTGQSQDSELLKNLDAAFSAPGPPPGNEINASGRMPTSGLGGLKKRKTSGQENGVQKPLASNVPTNNNNVRPGTADPRSVHAMGQQGARIPLAAPTPHNAARSSPLLFRDKTSSFSSNPLKNGAPSLSSCAFDKSAENNAHIPTLETNSPFTTSSGQHPPSTGSDPHQSPNFSSFSNQTGPQRIIVDPEVRRISYAERLPEAGQGAPEGHEITEDGRLKMSLRQGIKRGREDEEEDEDAYVYAAQAKRFKAVDAEAQENMGRRLSPVNDRPSSGQSQTSNYRRTHFFAPEVEGTSLAHHDRRAQRQGSVYNSPASGKRPPFFPDRREYAEPGALDKLLGRDTDAFVKEKMDSYDARVKKWNECTLAQWVAGSDEIGAMFNKMLDLVKKEMGDKLKLYATLNTNVANHNNILEDRKQVLGAAQMKLVRDSGNALG</sequence>